<dbReference type="InterPro" id="IPR018392">
    <property type="entry name" value="LysM"/>
</dbReference>
<evidence type="ECO:0000313" key="4">
    <source>
        <dbReference type="Proteomes" id="UP000266915"/>
    </source>
</evidence>
<comment type="caution">
    <text evidence="3">The sequence shown here is derived from an EMBL/GenBank/DDBJ whole genome shotgun (WGS) entry which is preliminary data.</text>
</comment>
<dbReference type="RefSeq" id="WP_159453316.1">
    <property type="nucleotide sequence ID" value="NZ_FXAP01000001.1"/>
</dbReference>
<dbReference type="CDD" id="cd00118">
    <property type="entry name" value="LysM"/>
    <property type="match status" value="1"/>
</dbReference>
<proteinExistence type="predicted"/>
<dbReference type="SUPFAM" id="SSF54106">
    <property type="entry name" value="LysM domain"/>
    <property type="match status" value="1"/>
</dbReference>
<reference evidence="3 4" key="1">
    <citation type="submission" date="2018-11" db="EMBL/GenBank/DDBJ databases">
        <title>Sequencing the genomes of 1000 actinobacteria strains.</title>
        <authorList>
            <person name="Klenk H.-P."/>
        </authorList>
    </citation>
    <scope>NUCLEOTIDE SEQUENCE [LARGE SCALE GENOMIC DNA]</scope>
    <source>
        <strain evidence="3 4">DSM 14012</strain>
    </source>
</reference>
<dbReference type="AlphaFoldDB" id="A0A3N2C0Y0"/>
<dbReference type="Proteomes" id="UP000266915">
    <property type="component" value="Unassembled WGS sequence"/>
</dbReference>
<dbReference type="PROSITE" id="PS51782">
    <property type="entry name" value="LYSM"/>
    <property type="match status" value="1"/>
</dbReference>
<dbReference type="SMART" id="SM00257">
    <property type="entry name" value="LysM"/>
    <property type="match status" value="1"/>
</dbReference>
<name>A0A3N2C0Y0_9MICO</name>
<dbReference type="EMBL" id="RKHL01000001">
    <property type="protein sequence ID" value="ROR81155.1"/>
    <property type="molecule type" value="Genomic_DNA"/>
</dbReference>
<feature type="domain" description="LysM" evidence="2">
    <location>
        <begin position="113"/>
        <end position="159"/>
    </location>
</feature>
<gene>
    <name evidence="3" type="ORF">EDD42_1208</name>
</gene>
<dbReference type="Gene3D" id="3.10.350.10">
    <property type="entry name" value="LysM domain"/>
    <property type="match status" value="1"/>
</dbReference>
<dbReference type="PROSITE" id="PS51257">
    <property type="entry name" value="PROKAR_LIPOPROTEIN"/>
    <property type="match status" value="1"/>
</dbReference>
<organism evidence="3 4">
    <name type="scientific">Plantibacter flavus</name>
    <dbReference type="NCBI Taxonomy" id="150123"/>
    <lineage>
        <taxon>Bacteria</taxon>
        <taxon>Bacillati</taxon>
        <taxon>Actinomycetota</taxon>
        <taxon>Actinomycetes</taxon>
        <taxon>Micrococcales</taxon>
        <taxon>Microbacteriaceae</taxon>
        <taxon>Plantibacter</taxon>
    </lineage>
</organism>
<dbReference type="Pfam" id="PF01476">
    <property type="entry name" value="LysM"/>
    <property type="match status" value="1"/>
</dbReference>
<evidence type="ECO:0000259" key="2">
    <source>
        <dbReference type="PROSITE" id="PS51782"/>
    </source>
</evidence>
<dbReference type="InterPro" id="IPR036779">
    <property type="entry name" value="LysM_dom_sf"/>
</dbReference>
<sequence>MGPKESTGRRRALSHARNLAIGVVGLLALSGCVSEPAPPPVTVVVTQQPEPSPSVAPLPTSTARDALPPEPAPIVPNAPAEPAEPIPEGPAFDLGPRDGALGPVVSDADGNPISYTVVAGDVFFDIAQRFDLPQQQLLRMNPSIPGLGLDIYIGDIVNLDWTTTR</sequence>
<feature type="region of interest" description="Disordered" evidence="1">
    <location>
        <begin position="43"/>
        <end position="101"/>
    </location>
</feature>
<accession>A0A3N2C0Y0</accession>
<evidence type="ECO:0000256" key="1">
    <source>
        <dbReference type="SAM" id="MobiDB-lite"/>
    </source>
</evidence>
<keyword evidence="4" id="KW-1185">Reference proteome</keyword>
<evidence type="ECO:0000313" key="3">
    <source>
        <dbReference type="EMBL" id="ROR81155.1"/>
    </source>
</evidence>
<protein>
    <submittedName>
        <fullName evidence="3">LysM domain-containing protein</fullName>
    </submittedName>
</protein>